<keyword evidence="2" id="KW-0472">Membrane</keyword>
<feature type="transmembrane region" description="Helical" evidence="2">
    <location>
        <begin position="407"/>
        <end position="425"/>
    </location>
</feature>
<dbReference type="InterPro" id="IPR037151">
    <property type="entry name" value="AlkB-like_sf"/>
</dbReference>
<feature type="transmembrane region" description="Helical" evidence="2">
    <location>
        <begin position="482"/>
        <end position="501"/>
    </location>
</feature>
<proteinExistence type="predicted"/>
<comment type="cofactor">
    <cofactor evidence="1">
        <name>Fe(2+)</name>
        <dbReference type="ChEBI" id="CHEBI:29033"/>
    </cofactor>
</comment>
<dbReference type="Gene3D" id="2.60.120.10">
    <property type="entry name" value="Jelly Rolls"/>
    <property type="match status" value="1"/>
</dbReference>
<dbReference type="AlphaFoldDB" id="A0ABD2B7B6"/>
<dbReference type="InterPro" id="IPR014710">
    <property type="entry name" value="RmlC-like_jellyroll"/>
</dbReference>
<name>A0ABD2B7B6_VESSQ</name>
<feature type="domain" description="Cyclic nucleotide-binding" evidence="3">
    <location>
        <begin position="585"/>
        <end position="702"/>
    </location>
</feature>
<evidence type="ECO:0000256" key="2">
    <source>
        <dbReference type="SAM" id="Phobius"/>
    </source>
</evidence>
<dbReference type="InterPro" id="IPR051413">
    <property type="entry name" value="K/Na_HCN_channel"/>
</dbReference>
<sequence>MIKVPLVRWIQNNLVYSTSRHIIFKFSKCTITNLNNIVNKADKSTANWKDALYMTMKVYPNFITEEEEISLMKEIDPYMQRLRYEFSHWDDAIHGYRETERKQWNEENMKVINRIRQKAFPPGMPQLSLVHVLDLTAEGWIKPHVDSIRFCGDVIAGLSLLSDSVMRLTMVSHEKEYREDFLLPCRSLYIMNGVARQKYNHEILKSEESYFQGQKISRSRRISIICRISSKYIFTKWCFKNNAAINYEINRHFKYYPYMIHPFSSFRIYWEIMMIITSFITVIINPIFLAFYMDEKEQWYIFSNILDGIILCDIIMFFFTGYYDHWKSIVILDPYIIARKYMKSTFIVDILSAMPYQLINVIVNKTVWYCAILNLVKIIRIRAIIVYSQRLSCIYQINQQWYKLFKMSMIIIISIHWAACLEYYIPLIVSNVFGRNRGSWIDSDILRKRETNFHKYLTCLNRATIALICSAHYLDMKTPDDILFNIILSVMGILGFIYILAQIMQIINIFHSTTKTHYKHFQQLKEYIRYKQLPYNLQHRLLEYFNYCSKRKFHTYQHIIHQVSSYLQEELILHTYMKFINNVPLFRYIPESVMLQLINVLNFEIYLENDIIVKANEEGEGLYFIASGTVAIYNNLWKEVCHLEDGTYFGDIFLFLKSMYHNVNMVAVEICEIYILHRTNFQVIMESHPDLFNVLYNAVSKHVKKPEASDSLY</sequence>
<comment type="caution">
    <text evidence="4">The sequence shown here is derived from an EMBL/GenBank/DDBJ whole genome shotgun (WGS) entry which is preliminary data.</text>
</comment>
<evidence type="ECO:0000256" key="1">
    <source>
        <dbReference type="ARBA" id="ARBA00001954"/>
    </source>
</evidence>
<organism evidence="4 5">
    <name type="scientific">Vespula squamosa</name>
    <name type="common">Southern yellow jacket</name>
    <name type="synonym">Wasp</name>
    <dbReference type="NCBI Taxonomy" id="30214"/>
    <lineage>
        <taxon>Eukaryota</taxon>
        <taxon>Metazoa</taxon>
        <taxon>Ecdysozoa</taxon>
        <taxon>Arthropoda</taxon>
        <taxon>Hexapoda</taxon>
        <taxon>Insecta</taxon>
        <taxon>Pterygota</taxon>
        <taxon>Neoptera</taxon>
        <taxon>Endopterygota</taxon>
        <taxon>Hymenoptera</taxon>
        <taxon>Apocrita</taxon>
        <taxon>Aculeata</taxon>
        <taxon>Vespoidea</taxon>
        <taxon>Vespidae</taxon>
        <taxon>Vespinae</taxon>
        <taxon>Vespula</taxon>
    </lineage>
</organism>
<dbReference type="Gene3D" id="1.10.287.630">
    <property type="entry name" value="Helix hairpin bin"/>
    <property type="match status" value="1"/>
</dbReference>
<dbReference type="SUPFAM" id="SSF81324">
    <property type="entry name" value="Voltage-gated potassium channels"/>
    <property type="match status" value="1"/>
</dbReference>
<keyword evidence="2" id="KW-0812">Transmembrane</keyword>
<feature type="transmembrane region" description="Helical" evidence="2">
    <location>
        <begin position="268"/>
        <end position="293"/>
    </location>
</feature>
<evidence type="ECO:0000313" key="4">
    <source>
        <dbReference type="EMBL" id="KAL2728616.1"/>
    </source>
</evidence>
<protein>
    <submittedName>
        <fullName evidence="4">Potassium/sodium hyperpolarization-activated cyclic nucleotide-gated channel 1-like</fullName>
    </submittedName>
</protein>
<dbReference type="Proteomes" id="UP001607302">
    <property type="component" value="Unassembled WGS sequence"/>
</dbReference>
<dbReference type="Pfam" id="PF00027">
    <property type="entry name" value="cNMP_binding"/>
    <property type="match status" value="1"/>
</dbReference>
<keyword evidence="2" id="KW-1133">Transmembrane helix</keyword>
<dbReference type="PANTHER" id="PTHR45689">
    <property type="entry name" value="I[[H]] CHANNEL, ISOFORM E"/>
    <property type="match status" value="1"/>
</dbReference>
<dbReference type="SUPFAM" id="SSF51206">
    <property type="entry name" value="cAMP-binding domain-like"/>
    <property type="match status" value="1"/>
</dbReference>
<keyword evidence="5" id="KW-1185">Reference proteome</keyword>
<dbReference type="SUPFAM" id="SSF51197">
    <property type="entry name" value="Clavaminate synthase-like"/>
    <property type="match status" value="1"/>
</dbReference>
<reference evidence="4 5" key="1">
    <citation type="journal article" date="2024" name="Ann. Entomol. Soc. Am.">
        <title>Genomic analyses of the southern and eastern yellowjacket wasps (Hymenoptera: Vespidae) reveal evolutionary signatures of social life.</title>
        <authorList>
            <person name="Catto M.A."/>
            <person name="Caine P.B."/>
            <person name="Orr S.E."/>
            <person name="Hunt B.G."/>
            <person name="Goodisman M.A.D."/>
        </authorList>
    </citation>
    <scope>NUCLEOTIDE SEQUENCE [LARGE SCALE GENOMIC DNA]</scope>
    <source>
        <strain evidence="4">233</strain>
        <tissue evidence="4">Head and thorax</tissue>
    </source>
</reference>
<dbReference type="InterPro" id="IPR000595">
    <property type="entry name" value="cNMP-bd_dom"/>
</dbReference>
<feature type="transmembrane region" description="Helical" evidence="2">
    <location>
        <begin position="299"/>
        <end position="320"/>
    </location>
</feature>
<dbReference type="Gene3D" id="2.60.120.590">
    <property type="entry name" value="Alpha-ketoglutarate-dependent dioxygenase AlkB-like"/>
    <property type="match status" value="1"/>
</dbReference>
<dbReference type="InterPro" id="IPR027450">
    <property type="entry name" value="AlkB-like"/>
</dbReference>
<gene>
    <name evidence="4" type="ORF">V1478_006248</name>
</gene>
<evidence type="ECO:0000313" key="5">
    <source>
        <dbReference type="Proteomes" id="UP001607302"/>
    </source>
</evidence>
<dbReference type="Pfam" id="PF13532">
    <property type="entry name" value="2OG-FeII_Oxy_2"/>
    <property type="match status" value="1"/>
</dbReference>
<dbReference type="InterPro" id="IPR018490">
    <property type="entry name" value="cNMP-bd_dom_sf"/>
</dbReference>
<dbReference type="SMART" id="SM00100">
    <property type="entry name" value="cNMP"/>
    <property type="match status" value="1"/>
</dbReference>
<dbReference type="PANTHER" id="PTHR45689:SF14">
    <property type="entry name" value="CYCLIC NUCLEOTIDE-GATED CATION CHANNEL SUBUNIT A-LIKE PROTEIN"/>
    <property type="match status" value="1"/>
</dbReference>
<dbReference type="CDD" id="cd00038">
    <property type="entry name" value="CAP_ED"/>
    <property type="match status" value="1"/>
</dbReference>
<evidence type="ECO:0000259" key="3">
    <source>
        <dbReference type="PROSITE" id="PS50042"/>
    </source>
</evidence>
<dbReference type="PROSITE" id="PS50042">
    <property type="entry name" value="CNMP_BINDING_3"/>
    <property type="match status" value="1"/>
</dbReference>
<accession>A0ABD2B7B6</accession>
<dbReference type="EMBL" id="JAUDFV010000132">
    <property type="protein sequence ID" value="KAL2728616.1"/>
    <property type="molecule type" value="Genomic_DNA"/>
</dbReference>